<accession>A0A6P4BWD3</accession>
<dbReference type="AlphaFoldDB" id="A0A6P4BWD3"/>
<dbReference type="KEGG" id="adu:107472282"/>
<dbReference type="GeneID" id="107472282"/>
<feature type="compositionally biased region" description="Gly residues" evidence="1">
    <location>
        <begin position="132"/>
        <end position="141"/>
    </location>
</feature>
<dbReference type="InterPro" id="IPR043502">
    <property type="entry name" value="DNA/RNA_pol_sf"/>
</dbReference>
<feature type="region of interest" description="Disordered" evidence="1">
    <location>
        <begin position="106"/>
        <end position="141"/>
    </location>
</feature>
<dbReference type="OrthoDB" id="1433759at2759"/>
<name>A0A6P4BWD3_ARADU</name>
<dbReference type="Gene3D" id="3.30.70.270">
    <property type="match status" value="1"/>
</dbReference>
<evidence type="ECO:0000313" key="3">
    <source>
        <dbReference type="RefSeq" id="XP_015947308.1"/>
    </source>
</evidence>
<reference evidence="3" key="2">
    <citation type="submission" date="2025-08" db="UniProtKB">
        <authorList>
            <consortium name="RefSeq"/>
        </authorList>
    </citation>
    <scope>IDENTIFICATION</scope>
    <source>
        <tissue evidence="3">Whole plant</tissue>
    </source>
</reference>
<organism evidence="2 3">
    <name type="scientific">Arachis duranensis</name>
    <name type="common">Wild peanut</name>
    <dbReference type="NCBI Taxonomy" id="130453"/>
    <lineage>
        <taxon>Eukaryota</taxon>
        <taxon>Viridiplantae</taxon>
        <taxon>Streptophyta</taxon>
        <taxon>Embryophyta</taxon>
        <taxon>Tracheophyta</taxon>
        <taxon>Spermatophyta</taxon>
        <taxon>Magnoliopsida</taxon>
        <taxon>eudicotyledons</taxon>
        <taxon>Gunneridae</taxon>
        <taxon>Pentapetalae</taxon>
        <taxon>rosids</taxon>
        <taxon>fabids</taxon>
        <taxon>Fabales</taxon>
        <taxon>Fabaceae</taxon>
        <taxon>Papilionoideae</taxon>
        <taxon>50 kb inversion clade</taxon>
        <taxon>dalbergioids sensu lato</taxon>
        <taxon>Dalbergieae</taxon>
        <taxon>Pterocarpus clade</taxon>
        <taxon>Arachis</taxon>
    </lineage>
</organism>
<reference evidence="2" key="1">
    <citation type="journal article" date="2016" name="Nat. Genet.">
        <title>The genome sequences of Arachis duranensis and Arachis ipaensis, the diploid ancestors of cultivated peanut.</title>
        <authorList>
            <person name="Bertioli D.J."/>
            <person name="Cannon S.B."/>
            <person name="Froenicke L."/>
            <person name="Huang G."/>
            <person name="Farmer A.D."/>
            <person name="Cannon E.K."/>
            <person name="Liu X."/>
            <person name="Gao D."/>
            <person name="Clevenger J."/>
            <person name="Dash S."/>
            <person name="Ren L."/>
            <person name="Moretzsohn M.C."/>
            <person name="Shirasawa K."/>
            <person name="Huang W."/>
            <person name="Vidigal B."/>
            <person name="Abernathy B."/>
            <person name="Chu Y."/>
            <person name="Niederhuth C.E."/>
            <person name="Umale P."/>
            <person name="Araujo A.C."/>
            <person name="Kozik A."/>
            <person name="Kim K.D."/>
            <person name="Burow M.D."/>
            <person name="Varshney R.K."/>
            <person name="Wang X."/>
            <person name="Zhang X."/>
            <person name="Barkley N."/>
            <person name="Guimaraes P.M."/>
            <person name="Isobe S."/>
            <person name="Guo B."/>
            <person name="Liao B."/>
            <person name="Stalker H.T."/>
            <person name="Schmitz R.J."/>
            <person name="Scheffler B.E."/>
            <person name="Leal-Bertioli S.C."/>
            <person name="Xun X."/>
            <person name="Jackson S.A."/>
            <person name="Michelmore R."/>
            <person name="Ozias-Akins P."/>
        </authorList>
    </citation>
    <scope>NUCLEOTIDE SEQUENCE [LARGE SCALE GENOMIC DNA]</scope>
    <source>
        <strain evidence="2">cv. V14167</strain>
    </source>
</reference>
<dbReference type="RefSeq" id="XP_015947308.1">
    <property type="nucleotide sequence ID" value="XM_016091822.1"/>
</dbReference>
<protein>
    <submittedName>
        <fullName evidence="3">Uncharacterized protein LOC107472282</fullName>
    </submittedName>
</protein>
<evidence type="ECO:0000256" key="1">
    <source>
        <dbReference type="SAM" id="MobiDB-lite"/>
    </source>
</evidence>
<evidence type="ECO:0000313" key="2">
    <source>
        <dbReference type="Proteomes" id="UP000515211"/>
    </source>
</evidence>
<dbReference type="SUPFAM" id="SSF56672">
    <property type="entry name" value="DNA/RNA polymerases"/>
    <property type="match status" value="1"/>
</dbReference>
<gene>
    <name evidence="3" type="primary">LOC107472282</name>
</gene>
<proteinExistence type="predicted"/>
<keyword evidence="2" id="KW-1185">Reference proteome</keyword>
<dbReference type="InterPro" id="IPR043128">
    <property type="entry name" value="Rev_trsase/Diguanyl_cyclase"/>
</dbReference>
<sequence>MTSPACIKDVQRLTGKLTALSRSLGASAERAIPFFNIMKKGITFEWTQECEEAFNHFKKILSEPPKTRSSILYQQNTSRGRDEVYQIGKASLRPTNFIKKAKTILPRAYNHSENRPSHLTSPPKTRPSGKNDGMGSGAIPI</sequence>
<dbReference type="Proteomes" id="UP000515211">
    <property type="component" value="Chromosome 1"/>
</dbReference>